<comment type="caution">
    <text evidence="2">The sequence shown here is derived from an EMBL/GenBank/DDBJ whole genome shotgun (WGS) entry which is preliminary data.</text>
</comment>
<keyword evidence="1" id="KW-0732">Signal</keyword>
<reference evidence="2" key="1">
    <citation type="submission" date="2020-04" db="EMBL/GenBank/DDBJ databases">
        <title>Deep metagenomics examines the oral microbiome during advanced dental caries in children, revealing novel taxa and co-occurrences with host molecules.</title>
        <authorList>
            <person name="Baker J.L."/>
            <person name="Morton J.T."/>
            <person name="Dinis M."/>
            <person name="Alvarez R."/>
            <person name="Tran N.C."/>
            <person name="Knight R."/>
            <person name="Edlund A."/>
        </authorList>
    </citation>
    <scope>NUCLEOTIDE SEQUENCE</scope>
    <source>
        <strain evidence="2">JCVI_25_bin.9</strain>
    </source>
</reference>
<evidence type="ECO:0000313" key="2">
    <source>
        <dbReference type="EMBL" id="MBF1414203.1"/>
    </source>
</evidence>
<name>A0A930HXJ5_9BACT</name>
<evidence type="ECO:0000313" key="3">
    <source>
        <dbReference type="Proteomes" id="UP000757461"/>
    </source>
</evidence>
<dbReference type="GO" id="GO:0019867">
    <property type="term" value="C:outer membrane"/>
    <property type="evidence" value="ECO:0007669"/>
    <property type="project" value="InterPro"/>
</dbReference>
<dbReference type="EMBL" id="JABZSQ010000012">
    <property type="protein sequence ID" value="MBF1414203.1"/>
    <property type="molecule type" value="Genomic_DNA"/>
</dbReference>
<proteinExistence type="predicted"/>
<dbReference type="AlphaFoldDB" id="A0A930HXJ5"/>
<accession>A0A930HXJ5</accession>
<organism evidence="2 3">
    <name type="scientific">Prevotella histicola</name>
    <dbReference type="NCBI Taxonomy" id="470565"/>
    <lineage>
        <taxon>Bacteria</taxon>
        <taxon>Pseudomonadati</taxon>
        <taxon>Bacteroidota</taxon>
        <taxon>Bacteroidia</taxon>
        <taxon>Bacteroidales</taxon>
        <taxon>Prevotellaceae</taxon>
        <taxon>Prevotella</taxon>
    </lineage>
</organism>
<feature type="signal peptide" evidence="1">
    <location>
        <begin position="1"/>
        <end position="25"/>
    </location>
</feature>
<dbReference type="GO" id="GO:2001070">
    <property type="term" value="F:starch binding"/>
    <property type="evidence" value="ECO:0007669"/>
    <property type="project" value="InterPro"/>
</dbReference>
<sequence>MNLKTFTKTVLCFALFAVSAITAKAADHLAIVGDAVWGGWDLVKATAMVKSPNNPDVFMATVHLNAGRGFKFLTEREWGKLEYRSGASDAVLKSGIKHTLYASKGASEDGKFKVPESANYEIICDLARKTIEVKKVAYQAKEIRYAALWMIGDATAGDWDYNNGILLSQDSGNPTCYTATVELKEGEFKFTTNKQWGYDNSVYIFRDVNDQNKIVFGGEDNKWRITEDGMYNVTVDVPAKTISIKQIDDPAGHKPQFGNDVILVGDATIAGWNLDNAIYLEHTGQAGRVFKTTTYLEAGKGFKFLSMLSYDDIDYRPANNTVLNPGVPGTFVPSLPSSTDTKFSVERSGNYDIVCNMNNRTVVVTLSENQVLVNYPALWLIGSATSAGWNPGKAVELKRSEADPAVYTARVQLKKGEFKILTSKNVGFDQPTYYRDPTNEHRIVFGVDGDEVAKKDCKWTLSENAVGTYDVTVDIEAMTIFCDKVDMDEPSVESTDKELILIGDATYSAWNLPKSIVMTPVGPTTFKAVTHLEAGKEFKFLTELAWKRYEYRAESSRKELQEGFMSMLVPYRYINDEDDKDHDFKFVVKESGNYEIVCDLYIPALIIRKVRYQDTPVTYSSLWIVGSATPGGWTIERGIKMTQDENYPTKFTAKANLVPGELKFATNKFADFTQDFFFRGKDDYTAVLGGNDNKWNITEAGTYSVTIDVASKRVTITKPVRNNAPTGISTVDSSDEAPAEYFTLNGIKVTNPSSGIYIKRQGGKTTKVFVK</sequence>
<dbReference type="RefSeq" id="WP_219496621.1">
    <property type="nucleotide sequence ID" value="NZ_JAHXCH010000004.1"/>
</dbReference>
<gene>
    <name evidence="2" type="ORF">HXN33_01360</name>
</gene>
<feature type="chain" id="PRO_5037050190" evidence="1">
    <location>
        <begin position="26"/>
        <end position="771"/>
    </location>
</feature>
<protein>
    <submittedName>
        <fullName evidence="2">SusF/SusE family outer membrane protein</fullName>
    </submittedName>
</protein>
<evidence type="ECO:0000256" key="1">
    <source>
        <dbReference type="SAM" id="SignalP"/>
    </source>
</evidence>
<dbReference type="Proteomes" id="UP000757461">
    <property type="component" value="Unassembled WGS sequence"/>
</dbReference>